<proteinExistence type="inferred from homology"/>
<dbReference type="Ensembl" id="ENSLAFT00000022380.2">
    <property type="protein sequence ID" value="ENSLAFP00000017298.2"/>
    <property type="gene ID" value="ENSLAFG00000022357.2"/>
</dbReference>
<organism evidence="13 14">
    <name type="scientific">Loxodonta africana</name>
    <name type="common">African elephant</name>
    <dbReference type="NCBI Taxonomy" id="9785"/>
    <lineage>
        <taxon>Eukaryota</taxon>
        <taxon>Metazoa</taxon>
        <taxon>Chordata</taxon>
        <taxon>Craniata</taxon>
        <taxon>Vertebrata</taxon>
        <taxon>Euteleostomi</taxon>
        <taxon>Mammalia</taxon>
        <taxon>Eutheria</taxon>
        <taxon>Afrotheria</taxon>
        <taxon>Proboscidea</taxon>
        <taxon>Elephantidae</taxon>
        <taxon>Loxodonta</taxon>
    </lineage>
</organism>
<evidence type="ECO:0000313" key="14">
    <source>
        <dbReference type="Proteomes" id="UP000007646"/>
    </source>
</evidence>
<comment type="subcellular location">
    <subcellularLocation>
        <location evidence="1">Membrane</location>
        <topology evidence="1">Multi-pass membrane protein</topology>
    </subcellularLocation>
</comment>
<feature type="transmembrane region" description="Helical" evidence="12">
    <location>
        <begin position="481"/>
        <end position="510"/>
    </location>
</feature>
<evidence type="ECO:0000256" key="1">
    <source>
        <dbReference type="ARBA" id="ARBA00004141"/>
    </source>
</evidence>
<name>G3TPI0_LOXAF</name>
<dbReference type="PRINTS" id="PR01078">
    <property type="entry name" value="AMINACHANNEL"/>
</dbReference>
<dbReference type="InParanoid" id="G3TPI0"/>
<keyword evidence="4 11" id="KW-0812">Transmembrane</keyword>
<evidence type="ECO:0000256" key="9">
    <source>
        <dbReference type="ARBA" id="ARBA00023201"/>
    </source>
</evidence>
<keyword evidence="8 12" id="KW-0472">Membrane</keyword>
<evidence type="ECO:0000256" key="3">
    <source>
        <dbReference type="ARBA" id="ARBA00022461"/>
    </source>
</evidence>
<evidence type="ECO:0000256" key="8">
    <source>
        <dbReference type="ARBA" id="ARBA00023136"/>
    </source>
</evidence>
<dbReference type="GO" id="GO:0015280">
    <property type="term" value="F:ligand-gated sodium channel activity"/>
    <property type="evidence" value="ECO:0007669"/>
    <property type="project" value="TreeGrafter"/>
</dbReference>
<keyword evidence="9 11" id="KW-0739">Sodium transport</keyword>
<evidence type="ECO:0000256" key="7">
    <source>
        <dbReference type="ARBA" id="ARBA00023065"/>
    </source>
</evidence>
<dbReference type="PANTHER" id="PTHR11690:SF132">
    <property type="entry name" value="AMILORIDE-SENSITIVE SODIUM CHANNEL SUBUNIT DELTA"/>
    <property type="match status" value="1"/>
</dbReference>
<keyword evidence="6" id="KW-0915">Sodium</keyword>
<dbReference type="GeneTree" id="ENSGT00940000162685"/>
<evidence type="ECO:0000256" key="10">
    <source>
        <dbReference type="ARBA" id="ARBA00023303"/>
    </source>
</evidence>
<keyword evidence="5 12" id="KW-1133">Transmembrane helix</keyword>
<dbReference type="OMA" id="KPEASHM"/>
<dbReference type="Gene3D" id="2.60.470.10">
    <property type="entry name" value="Acid-sensing ion channels like domains"/>
    <property type="match status" value="1"/>
</dbReference>
<dbReference type="STRING" id="9785.ENSLAFP00000017298"/>
<dbReference type="HOGENOM" id="CLU_020415_0_2_1"/>
<keyword evidence="2 11" id="KW-0813">Transport</keyword>
<sequence length="514" mass="58574">MVELHSSFTELFTFFCTNTTIHGPHCLLGSSRSCLRRATWGLLLQGTLGIFCWKFVLHLQECLGYQAARTVPVHGGSRLSPSITLCDMNPHWLVRQHLEELDEFARENIYSLYKFNLSEGRWPTSTAPMANSPGPETTFQLDRKLRLQRLIETGSQYKVGFRLCNSTGSDCFNRTYSSGEKAVREWYHFHYMNILATAQEDSHQNHFVLSCEDNQRDCLARGASRPIYGSCYTFNDILTSTHQDISQGITLLLRVEQQDHLPLLSTEAGIKIMVRGRKYTPFLEPPFLEPRFLEARSFSILPGTETTISITEEAVHRLRSPYGACVDRENGAEVPLLYNTSYTTQVGPHRGRGALMVKNCSCDYYRYPLPAGAEYCTYARHPAWGHCFYSLYQELETHSLSWFSLCLKPCNESFYKLSMGTSRWPSSKSADWILTVLGGPQNRSQSPRSNIAKVNIYQRHSYLKMKETPPVKKLFSDMKDLMSLLFGMSVLSLVELLELLLDAVALALLLGYHR</sequence>
<reference evidence="13 14" key="1">
    <citation type="submission" date="2009-06" db="EMBL/GenBank/DDBJ databases">
        <title>The Genome Sequence of Loxodonta africana (African elephant).</title>
        <authorList>
            <person name="Di Palma F."/>
            <person name="Heiman D."/>
            <person name="Young S."/>
            <person name="Johnson J."/>
            <person name="Lander E.S."/>
            <person name="Lindblad-Toh K."/>
        </authorList>
    </citation>
    <scope>NUCLEOTIDE SEQUENCE [LARGE SCALE GENOMIC DNA]</scope>
    <source>
        <strain evidence="13 14">Isolate ISIS603380</strain>
    </source>
</reference>
<comment type="similarity">
    <text evidence="11">Belongs to the amiloride-sensitive sodium channel (TC 1.A.6) family.</text>
</comment>
<evidence type="ECO:0000256" key="5">
    <source>
        <dbReference type="ARBA" id="ARBA00022989"/>
    </source>
</evidence>
<dbReference type="eggNOG" id="KOG4294">
    <property type="taxonomic scope" value="Eukaryota"/>
</dbReference>
<keyword evidence="7 11" id="KW-0406">Ion transport</keyword>
<dbReference type="GO" id="GO:0034706">
    <property type="term" value="C:sodium channel complex"/>
    <property type="evidence" value="ECO:0007669"/>
    <property type="project" value="TreeGrafter"/>
</dbReference>
<reference evidence="13" key="3">
    <citation type="submission" date="2025-09" db="UniProtKB">
        <authorList>
            <consortium name="Ensembl"/>
        </authorList>
    </citation>
    <scope>IDENTIFICATION</scope>
    <source>
        <strain evidence="13">Isolate ISIS603380</strain>
    </source>
</reference>
<evidence type="ECO:0000256" key="4">
    <source>
        <dbReference type="ARBA" id="ARBA00022692"/>
    </source>
</evidence>
<dbReference type="FunCoup" id="G3TPI0">
    <property type="interactions" value="3"/>
</dbReference>
<dbReference type="GO" id="GO:0005886">
    <property type="term" value="C:plasma membrane"/>
    <property type="evidence" value="ECO:0007669"/>
    <property type="project" value="TreeGrafter"/>
</dbReference>
<evidence type="ECO:0000256" key="12">
    <source>
        <dbReference type="SAM" id="Phobius"/>
    </source>
</evidence>
<dbReference type="Pfam" id="PF00858">
    <property type="entry name" value="ASC"/>
    <property type="match status" value="1"/>
</dbReference>
<accession>G3TPI0</accession>
<evidence type="ECO:0000313" key="13">
    <source>
        <dbReference type="Ensembl" id="ENSLAFP00000017298.2"/>
    </source>
</evidence>
<dbReference type="Proteomes" id="UP000007646">
    <property type="component" value="Unassembled WGS sequence"/>
</dbReference>
<dbReference type="InterPro" id="IPR001873">
    <property type="entry name" value="ENaC"/>
</dbReference>
<evidence type="ECO:0000256" key="6">
    <source>
        <dbReference type="ARBA" id="ARBA00023053"/>
    </source>
</evidence>
<keyword evidence="10 11" id="KW-0407">Ion channel</keyword>
<dbReference type="AlphaFoldDB" id="G3TPI0"/>
<evidence type="ECO:0000256" key="11">
    <source>
        <dbReference type="RuleBase" id="RU000679"/>
    </source>
</evidence>
<reference evidence="13" key="2">
    <citation type="submission" date="2025-08" db="UniProtKB">
        <authorList>
            <consortium name="Ensembl"/>
        </authorList>
    </citation>
    <scope>IDENTIFICATION</scope>
    <source>
        <strain evidence="13">Isolate ISIS603380</strain>
    </source>
</reference>
<dbReference type="PANTHER" id="PTHR11690">
    <property type="entry name" value="AMILORIDE-SENSITIVE SODIUM CHANNEL-RELATED"/>
    <property type="match status" value="1"/>
</dbReference>
<evidence type="ECO:0000256" key="2">
    <source>
        <dbReference type="ARBA" id="ARBA00022448"/>
    </source>
</evidence>
<keyword evidence="14" id="KW-1185">Reference proteome</keyword>
<keyword evidence="3 11" id="KW-0894">Sodium channel</keyword>
<protein>
    <submittedName>
        <fullName evidence="13">Uncharacterized protein</fullName>
    </submittedName>
</protein>